<dbReference type="Pfam" id="PF01476">
    <property type="entry name" value="LysM"/>
    <property type="match status" value="1"/>
</dbReference>
<comment type="caution">
    <text evidence="2">The sequence shown here is derived from an EMBL/GenBank/DDBJ whole genome shotgun (WGS) entry which is preliminary data.</text>
</comment>
<dbReference type="InterPro" id="IPR036779">
    <property type="entry name" value="LysM_dom_sf"/>
</dbReference>
<keyword evidence="3" id="KW-1185">Reference proteome</keyword>
<accession>A0ABW3D5Q2</accession>
<evidence type="ECO:0000313" key="3">
    <source>
        <dbReference type="Proteomes" id="UP001597120"/>
    </source>
</evidence>
<dbReference type="RefSeq" id="WP_379286871.1">
    <property type="nucleotide sequence ID" value="NZ_JBHTIU010000023.1"/>
</dbReference>
<dbReference type="PROSITE" id="PS51782">
    <property type="entry name" value="LYSM"/>
    <property type="match status" value="1"/>
</dbReference>
<dbReference type="EMBL" id="JBHTIU010000023">
    <property type="protein sequence ID" value="MFD0868763.1"/>
    <property type="molecule type" value="Genomic_DNA"/>
</dbReference>
<evidence type="ECO:0000313" key="2">
    <source>
        <dbReference type="EMBL" id="MFD0868763.1"/>
    </source>
</evidence>
<dbReference type="SMART" id="SM00257">
    <property type="entry name" value="LysM"/>
    <property type="match status" value="1"/>
</dbReference>
<evidence type="ECO:0000259" key="1">
    <source>
        <dbReference type="PROSITE" id="PS51782"/>
    </source>
</evidence>
<dbReference type="InterPro" id="IPR018392">
    <property type="entry name" value="LysM"/>
</dbReference>
<feature type="domain" description="LysM" evidence="1">
    <location>
        <begin position="162"/>
        <end position="212"/>
    </location>
</feature>
<dbReference type="Proteomes" id="UP001597120">
    <property type="component" value="Unassembled WGS sequence"/>
</dbReference>
<dbReference type="Gene3D" id="3.10.350.10">
    <property type="entry name" value="LysM domain"/>
    <property type="match status" value="1"/>
</dbReference>
<name>A0ABW3D5Q2_9BACL</name>
<dbReference type="InterPro" id="IPR052196">
    <property type="entry name" value="Bact_Kbp"/>
</dbReference>
<organism evidence="2 3">
    <name type="scientific">Paenibacillus residui</name>
    <dbReference type="NCBI Taxonomy" id="629724"/>
    <lineage>
        <taxon>Bacteria</taxon>
        <taxon>Bacillati</taxon>
        <taxon>Bacillota</taxon>
        <taxon>Bacilli</taxon>
        <taxon>Bacillales</taxon>
        <taxon>Paenibacillaceae</taxon>
        <taxon>Paenibacillus</taxon>
    </lineage>
</organism>
<proteinExistence type="predicted"/>
<protein>
    <submittedName>
        <fullName evidence="2">LysM peptidoglycan-binding domain-containing protein</fullName>
    </submittedName>
</protein>
<gene>
    <name evidence="2" type="ORF">ACFQ03_06345</name>
</gene>
<sequence>MDFYIIDPAGGQLRLPVNPEEVICPGAKKIETVSIVNIGDIDFPNGDERSGVSFSSFFPAEYDPSYCRYPDIPDPNEAMAMLINWRIKRAPIQLLITHTYVNITALLTRTEYRYVGGETGDIQYEVEFRQWREVKARTTAEMAAVTNDSAGEPRSDLKPVPKTYTVKSGDSLWKIAKLELGNGAKYKELYELNKSTIGPDPSKIFPGQKLVLS</sequence>
<dbReference type="PANTHER" id="PTHR34700:SF4">
    <property type="entry name" value="PHAGE-LIKE ELEMENT PBSX PROTEIN XKDP"/>
    <property type="match status" value="1"/>
</dbReference>
<dbReference type="CDD" id="cd00118">
    <property type="entry name" value="LysM"/>
    <property type="match status" value="1"/>
</dbReference>
<dbReference type="PANTHER" id="PTHR34700">
    <property type="entry name" value="POTASSIUM BINDING PROTEIN KBP"/>
    <property type="match status" value="1"/>
</dbReference>
<dbReference type="SUPFAM" id="SSF54106">
    <property type="entry name" value="LysM domain"/>
    <property type="match status" value="1"/>
</dbReference>
<reference evidence="3" key="1">
    <citation type="journal article" date="2019" name="Int. J. Syst. Evol. Microbiol.">
        <title>The Global Catalogue of Microorganisms (GCM) 10K type strain sequencing project: providing services to taxonomists for standard genome sequencing and annotation.</title>
        <authorList>
            <consortium name="The Broad Institute Genomics Platform"/>
            <consortium name="The Broad Institute Genome Sequencing Center for Infectious Disease"/>
            <person name="Wu L."/>
            <person name="Ma J."/>
        </authorList>
    </citation>
    <scope>NUCLEOTIDE SEQUENCE [LARGE SCALE GENOMIC DNA]</scope>
    <source>
        <strain evidence="3">CCUG 57263</strain>
    </source>
</reference>